<evidence type="ECO:0000313" key="3">
    <source>
        <dbReference type="RefSeq" id="XP_026054591.1"/>
    </source>
</evidence>
<dbReference type="Gene3D" id="1.50.10.20">
    <property type="match status" value="1"/>
</dbReference>
<dbReference type="InterPro" id="IPR050473">
    <property type="entry name" value="A2M/Complement_sys"/>
</dbReference>
<dbReference type="AlphaFoldDB" id="A0A6P6J395"/>
<evidence type="ECO:0000313" key="2">
    <source>
        <dbReference type="Proteomes" id="UP000515129"/>
    </source>
</evidence>
<organism evidence="2 3">
    <name type="scientific">Carassius auratus</name>
    <name type="common">Goldfish</name>
    <dbReference type="NCBI Taxonomy" id="7957"/>
    <lineage>
        <taxon>Eukaryota</taxon>
        <taxon>Metazoa</taxon>
        <taxon>Chordata</taxon>
        <taxon>Craniata</taxon>
        <taxon>Vertebrata</taxon>
        <taxon>Euteleostomi</taxon>
        <taxon>Actinopterygii</taxon>
        <taxon>Neopterygii</taxon>
        <taxon>Teleostei</taxon>
        <taxon>Ostariophysi</taxon>
        <taxon>Cypriniformes</taxon>
        <taxon>Cyprinidae</taxon>
        <taxon>Cyprininae</taxon>
        <taxon>Carassius</taxon>
    </lineage>
</organism>
<dbReference type="PANTHER" id="PTHR11412:SF81">
    <property type="entry name" value="COMPLEMENT C3"/>
    <property type="match status" value="1"/>
</dbReference>
<protein>
    <submittedName>
        <fullName evidence="3">Complement C3-like</fullName>
    </submittedName>
</protein>
<dbReference type="Proteomes" id="UP000515129">
    <property type="component" value="Chromosome 22"/>
</dbReference>
<dbReference type="GO" id="GO:0005615">
    <property type="term" value="C:extracellular space"/>
    <property type="evidence" value="ECO:0007669"/>
    <property type="project" value="InterPro"/>
</dbReference>
<dbReference type="InterPro" id="IPR011626">
    <property type="entry name" value="Alpha-macroglobulin_TED"/>
</dbReference>
<dbReference type="SUPFAM" id="SSF48239">
    <property type="entry name" value="Terpenoid cyclases/Protein prenyltransferases"/>
    <property type="match status" value="1"/>
</dbReference>
<accession>A0A6P6J395</accession>
<sequence>MATSHVDKFAKVRGTTEAKEIAQTVDQAISGDFMGRFIVQPSGNGEQNMMYMTLPVIATHYLDSTSQWETVGIERRNEAVNYINTGYQRQLGYRKSDGSYAAWTNRPSSTWLTAYVVKVFSMAYDSAFIEEDMLCSALKWLILHKQTQDGSFKEDSAVIQGEIQGDIQSKDADASLTAFVVIAMQEAREICAGSFAVSELVSPRAGLVLHWPHAL</sequence>
<dbReference type="Pfam" id="PF07678">
    <property type="entry name" value="TED_complement"/>
    <property type="match status" value="1"/>
</dbReference>
<dbReference type="InterPro" id="IPR008930">
    <property type="entry name" value="Terpenoid_cyclase/PrenylTrfase"/>
</dbReference>
<dbReference type="GeneID" id="113040479"/>
<reference evidence="3" key="1">
    <citation type="submission" date="2025-08" db="UniProtKB">
        <authorList>
            <consortium name="RefSeq"/>
        </authorList>
    </citation>
    <scope>IDENTIFICATION</scope>
    <source>
        <strain evidence="3">Wakin</strain>
        <tissue evidence="3">Muscle</tissue>
    </source>
</reference>
<gene>
    <name evidence="3" type="primary">LOC113040479</name>
</gene>
<dbReference type="RefSeq" id="XP_026054591.1">
    <property type="nucleotide sequence ID" value="XM_026198806.1"/>
</dbReference>
<evidence type="ECO:0000259" key="1">
    <source>
        <dbReference type="Pfam" id="PF07678"/>
    </source>
</evidence>
<keyword evidence="2" id="KW-1185">Reference proteome</keyword>
<dbReference type="KEGG" id="caua:113040479"/>
<dbReference type="PANTHER" id="PTHR11412">
    <property type="entry name" value="MACROGLOBULIN / COMPLEMENT"/>
    <property type="match status" value="1"/>
</dbReference>
<dbReference type="SMART" id="SM01419">
    <property type="entry name" value="Thiol-ester_cl"/>
    <property type="match status" value="1"/>
</dbReference>
<feature type="domain" description="Alpha-macroglobulin-like TED" evidence="1">
    <location>
        <begin position="26"/>
        <end position="195"/>
    </location>
</feature>
<dbReference type="OrthoDB" id="6359008at2759"/>
<name>A0A6P6J395_CARAU</name>
<dbReference type="InterPro" id="IPR047565">
    <property type="entry name" value="Alpha-macroglob_thiol-ester_cl"/>
</dbReference>
<proteinExistence type="predicted"/>